<sequence>MKKRNMECKTCLLGLFCILLKPCSSMDQASFYGNSYISVPFKEAKSSTDIYFKFKTHLLDTFILLVAGNTDYCIVSIEKGRIKININLGAGESELLSPPNLKFNDLKWHEVNIQRREADLSMVIDKTHKVQKHLPGKFFELNIHYGLFLGDNKNKNNTDTFFGHVEKFRGCIADLKYNDVPVLDQARHRQSQSMVQGITWNCAAEFDATVEHAVSFIEDDAYMVITHKTHYKDFRLEFEVRTISKDGVLFYNSGHKLKSNFFLIELNNYSVRAVMKVGEKILKISSPKIKISDGHWHKVSFKLTSTVIELTIDDKKMSEKNNHGHLFPLYESSYLGGLEVSKRFRATQKGCSKSCDLSFRGCIRNLFLFDMKKGFPDAHITAGLLPGCVWQYPCLQNPCNENSYCVQQGLDSFQCLCQEELCVNVNYTEGYKVFSKNSLATELELLAIEPLQVFEGQSEIITTKNLHMILDYKKYGIEDSGINFFIIEGPEHGSIQIDIWPHDKNSFSLSDLARDKVHYVNDGSENTHDTIIFEVEFTTAHTFTLPVYLQGKFRFTLSVNIIPTNDPPVLDITETTVFRTVQGTKKFISNEVFRAVDPDNSPNELIYTILKSDGGFFENADKPGVKITAFCQEDVDEGRILFFDQNKSNISYISMQVSDGIEASPVYQLRVSVSPQYWRLERNTGLIVLHQTWSIITPYNLSFTSNVAIPDYTAVFTIVKKPRYGVVEVEKTVNSWEAVDTFTGSDLKQHRVRYRHTTAKPDFDEFQFRTLDKTQTYTFRLTFAKCTLFKHNVNNLRLNDQWEVPVTTKDLSFETKPPKVLTYIHYVISKPPQYGFLFSSVSKYRLKTCDMFTQEDIALQNIKYRFYQKPYSNVEDTITLAVLSPGCNNITTNLTIGYTPKRDEETQISVSFKHLDVDEGSTAIIDSTHLSLKASFISEVLYNITEKPIHGFLQLVHKEVIKNDTDYFSSEDLKTNSLHYVHDGSETQADSFTFLALSNNDENFEYVGKFNIKITLKNDNSPVRVVDKVYHIVVGGERLITGKDLKYIDEDLDTPTSAIVYTCRESSNGNFYNINDMNAKVTEFTQEDLDNNRIMFKHKGPEYGKVRLWVTDGQFHVNGVLEIQASAPFIHIEINKKFIVQHGSSAVITSDHLSYSTNLFALDRDVFYEIVTKPSFGKVVATQTQKPMKNFTQEDVNKGLVSYVNENTVGSADEIVIRVRCRDAVNIAHLSVLMLPANYWEPLEPKHLKKLSVEEATSVHITKKTLEVYQPNVPPSAIVYYIADMPEYGYISIISDTKNGNEPVNVMSFSQDLINDNKIIYIQSVANQTKDTVIFNVTNGIVWKNNLHLSVEIIPEKFYLGTNNLIVNEGGVVAITTNHIYVLTDYYKSKVTMYNIKDSVKHGCVQLHKRCMKSKSFSLKELQAGVVQYAHDGSENMEDQMVIIGETGTKKSVPVTFKITVLPVNDQKPKLVNNTGLVIWEGGMAVITNEMLAATDDDRPPETLKYHVQSCWWGNVALLSDSSTPLNYFTQELIDKRMVVFHHQNGTEARFKFNISDGLHTTKDYMFFIKTKPVQLKLTSKPLHIFPLQRKYLTSNHLLTVISDPDREVHYDVIIPPTLGRLMMESENAGIFKVVNTFTQSDLNNSKVFYEHTHQFSDLYANDSFTFNVKAHTAPKLINQILKIDISVSSGGLDAYVSIPKIFVDEGGLTNIPLNLSGVVSFLENHAGLRSPIIHASALPPQHGQIFLQHARNLTTFTQQQLESGQVFYEHDHSDSLGDNIHFSLYLIPGYVTLCNVTVPVIVNPINDQPFNLVTPAPSLLVVQGENHTITRHELATEDSDTPPSMLKYDVISGPSHGKLVLMPENVAVIHFTQGDIDDGRLMYVHDGSALTDSFHFRIWDEKFRPEFHLFNIMVTPINITVLPGIPVYLLQGSDVELLTVKQFYIQTNADRNKIQFSMKRKTKHGMLYKEPFYKDKPITSFMYSDLVQGKVMYLQTDMTTANDSFQVFAEMKTGNNSFGNDVEVFIKVKPFMHIHNLTTKAAEINKITLQTLDATPLAKITNSNPRYTILKQPKYGQIKKIIRSSGEKRNVLDTAVMAFTHEEVQSGLIYLAVKDIEVPWEGVHDKLVFMVAATIFQPAIGELKINIKSPLNNDVLSTLPGPSDPASHEGGLHLSSPNMTKDYLLIVSMAVGVVVLGIGVVVVIKCRSIEGRVNKEENIQPIPLPRPPDRLMSSSPTLKTAEDSFTPIPGVLPQCKVTPLNRGELDSPSPHPCYPYGVDDNPDDWSSIDASSDPPCPTKNIMLRRNQYWV</sequence>
<organism evidence="10 11">
    <name type="scientific">Acanthoscelides obtectus</name>
    <name type="common">Bean weevil</name>
    <name type="synonym">Bruchus obtectus</name>
    <dbReference type="NCBI Taxonomy" id="200917"/>
    <lineage>
        <taxon>Eukaryota</taxon>
        <taxon>Metazoa</taxon>
        <taxon>Ecdysozoa</taxon>
        <taxon>Arthropoda</taxon>
        <taxon>Hexapoda</taxon>
        <taxon>Insecta</taxon>
        <taxon>Pterygota</taxon>
        <taxon>Neoptera</taxon>
        <taxon>Endopterygota</taxon>
        <taxon>Coleoptera</taxon>
        <taxon>Polyphaga</taxon>
        <taxon>Cucujiformia</taxon>
        <taxon>Chrysomeloidea</taxon>
        <taxon>Chrysomelidae</taxon>
        <taxon>Bruchinae</taxon>
        <taxon>Bruchini</taxon>
        <taxon>Acanthoscelides</taxon>
    </lineage>
</organism>
<feature type="repeat" description="CSPG" evidence="5">
    <location>
        <begin position="1468"/>
        <end position="1558"/>
    </location>
</feature>
<dbReference type="PANTHER" id="PTHR45739">
    <property type="entry name" value="MATRIX PROTEIN, PUTATIVE-RELATED"/>
    <property type="match status" value="1"/>
</dbReference>
<evidence type="ECO:0000256" key="4">
    <source>
        <dbReference type="PROSITE-ProRule" id="PRU00122"/>
    </source>
</evidence>
<dbReference type="Pfam" id="PF02210">
    <property type="entry name" value="Laminin_G_2"/>
    <property type="match status" value="2"/>
</dbReference>
<name>A0A9P0LN97_ACAOB</name>
<dbReference type="Gene3D" id="2.60.120.200">
    <property type="match status" value="2"/>
</dbReference>
<feature type="repeat" description="CSPG" evidence="5">
    <location>
        <begin position="1129"/>
        <end position="1220"/>
    </location>
</feature>
<keyword evidence="2" id="KW-0677">Repeat</keyword>
<evidence type="ECO:0000256" key="8">
    <source>
        <dbReference type="SAM" id="SignalP"/>
    </source>
</evidence>
<keyword evidence="7" id="KW-1133">Transmembrane helix</keyword>
<evidence type="ECO:0000256" key="5">
    <source>
        <dbReference type="PROSITE-ProRule" id="PRU01201"/>
    </source>
</evidence>
<dbReference type="CDD" id="cd00110">
    <property type="entry name" value="LamG"/>
    <property type="match status" value="2"/>
</dbReference>
<feature type="repeat" description="CSPG" evidence="5">
    <location>
        <begin position="1811"/>
        <end position="1902"/>
    </location>
</feature>
<dbReference type="PROSITE" id="PS51854">
    <property type="entry name" value="CSPG"/>
    <property type="match status" value="8"/>
</dbReference>
<dbReference type="PROSITE" id="PS50025">
    <property type="entry name" value="LAM_G_DOMAIN"/>
    <property type="match status" value="2"/>
</dbReference>
<feature type="region of interest" description="Disordered" evidence="6">
    <location>
        <begin position="2220"/>
        <end position="2247"/>
    </location>
</feature>
<dbReference type="InterPro" id="IPR039005">
    <property type="entry name" value="CSPG_rpt"/>
</dbReference>
<feature type="domain" description="Laminin G" evidence="9">
    <location>
        <begin position="203"/>
        <end position="388"/>
    </location>
</feature>
<feature type="repeat" description="CSPG" evidence="5">
    <location>
        <begin position="1574"/>
        <end position="1670"/>
    </location>
</feature>
<feature type="region of interest" description="Disordered" evidence="6">
    <location>
        <begin position="2260"/>
        <end position="2279"/>
    </location>
</feature>
<feature type="chain" id="PRO_5040436218" description="Laminin G domain-containing protein" evidence="8">
    <location>
        <begin position="26"/>
        <end position="2311"/>
    </location>
</feature>
<feature type="repeat" description="CSPG" evidence="5">
    <location>
        <begin position="1242"/>
        <end position="1338"/>
    </location>
</feature>
<dbReference type="PANTHER" id="PTHR45739:SF12">
    <property type="entry name" value="CHONDROITIN SULFATE PROTEOGLYCAN 4-LIKE ISOFORM X2"/>
    <property type="match status" value="1"/>
</dbReference>
<dbReference type="SUPFAM" id="SSF49899">
    <property type="entry name" value="Concanavalin A-like lectins/glucanases"/>
    <property type="match status" value="2"/>
</dbReference>
<feature type="repeat" description="CSPG" evidence="5">
    <location>
        <begin position="677"/>
        <end position="771"/>
    </location>
</feature>
<feature type="signal peptide" evidence="8">
    <location>
        <begin position="1"/>
        <end position="25"/>
    </location>
</feature>
<keyword evidence="1 8" id="KW-0732">Signal</keyword>
<dbReference type="InterPro" id="IPR013320">
    <property type="entry name" value="ConA-like_dom_sf"/>
</dbReference>
<dbReference type="Pfam" id="PF16184">
    <property type="entry name" value="Cadherin_3"/>
    <property type="match status" value="12"/>
</dbReference>
<feature type="transmembrane region" description="Helical" evidence="7">
    <location>
        <begin position="2184"/>
        <end position="2205"/>
    </location>
</feature>
<comment type="caution">
    <text evidence="10">The sequence shown here is derived from an EMBL/GenBank/DDBJ whole genome shotgun (WGS) entry which is preliminary data.</text>
</comment>
<keyword evidence="3" id="KW-0325">Glycoprotein</keyword>
<keyword evidence="7" id="KW-0472">Membrane</keyword>
<keyword evidence="7" id="KW-0812">Transmembrane</keyword>
<dbReference type="GO" id="GO:0009653">
    <property type="term" value="P:anatomical structure morphogenesis"/>
    <property type="evidence" value="ECO:0007669"/>
    <property type="project" value="TreeGrafter"/>
</dbReference>
<comment type="caution">
    <text evidence="4">Lacks conserved residue(s) required for the propagation of feature annotation.</text>
</comment>
<feature type="repeat" description="CSPG" evidence="5">
    <location>
        <begin position="442"/>
        <end position="536"/>
    </location>
</feature>
<evidence type="ECO:0000259" key="9">
    <source>
        <dbReference type="PROSITE" id="PS50025"/>
    </source>
</evidence>
<evidence type="ECO:0000256" key="1">
    <source>
        <dbReference type="ARBA" id="ARBA00022729"/>
    </source>
</evidence>
<keyword evidence="11" id="KW-1185">Reference proteome</keyword>
<evidence type="ECO:0000256" key="7">
    <source>
        <dbReference type="SAM" id="Phobius"/>
    </source>
</evidence>
<dbReference type="InterPro" id="IPR001791">
    <property type="entry name" value="Laminin_G"/>
</dbReference>
<reference evidence="10" key="1">
    <citation type="submission" date="2022-03" db="EMBL/GenBank/DDBJ databases">
        <authorList>
            <person name="Sayadi A."/>
        </authorList>
    </citation>
    <scope>NUCLEOTIDE SEQUENCE</scope>
</reference>
<accession>A0A9P0LN97</accession>
<feature type="domain" description="Laminin G" evidence="9">
    <location>
        <begin position="28"/>
        <end position="202"/>
    </location>
</feature>
<proteinExistence type="predicted"/>
<evidence type="ECO:0000256" key="2">
    <source>
        <dbReference type="ARBA" id="ARBA00022737"/>
    </source>
</evidence>
<evidence type="ECO:0000313" key="10">
    <source>
        <dbReference type="EMBL" id="CAH1998157.1"/>
    </source>
</evidence>
<evidence type="ECO:0000256" key="6">
    <source>
        <dbReference type="SAM" id="MobiDB-lite"/>
    </source>
</evidence>
<evidence type="ECO:0000313" key="11">
    <source>
        <dbReference type="Proteomes" id="UP001152888"/>
    </source>
</evidence>
<dbReference type="OrthoDB" id="430044at2759"/>
<dbReference type="EMBL" id="CAKOFQ010007316">
    <property type="protein sequence ID" value="CAH1998157.1"/>
    <property type="molecule type" value="Genomic_DNA"/>
</dbReference>
<feature type="repeat" description="CSPG" evidence="5">
    <location>
        <begin position="906"/>
        <end position="997"/>
    </location>
</feature>
<gene>
    <name evidence="10" type="ORF">ACAOBT_LOCUS24186</name>
</gene>
<protein>
    <recommendedName>
        <fullName evidence="9">Laminin G domain-containing protein</fullName>
    </recommendedName>
</protein>
<evidence type="ECO:0000256" key="3">
    <source>
        <dbReference type="ARBA" id="ARBA00023180"/>
    </source>
</evidence>
<dbReference type="InterPro" id="IPR051561">
    <property type="entry name" value="FRAS1_ECM"/>
</dbReference>
<dbReference type="SMART" id="SM00282">
    <property type="entry name" value="LamG"/>
    <property type="match status" value="2"/>
</dbReference>
<dbReference type="Proteomes" id="UP001152888">
    <property type="component" value="Unassembled WGS sequence"/>
</dbReference>